<proteinExistence type="predicted"/>
<gene>
    <name evidence="1" type="ORF">HNQ59_001080</name>
</gene>
<reference evidence="1 2" key="1">
    <citation type="submission" date="2020-08" db="EMBL/GenBank/DDBJ databases">
        <title>Genomic Encyclopedia of Type Strains, Phase IV (KMG-IV): sequencing the most valuable type-strain genomes for metagenomic binning, comparative biology and taxonomic classification.</title>
        <authorList>
            <person name="Goeker M."/>
        </authorList>
    </citation>
    <scope>NUCLEOTIDE SEQUENCE [LARGE SCALE GENOMIC DNA]</scope>
    <source>
        <strain evidence="1 2">DSM 27165</strain>
    </source>
</reference>
<evidence type="ECO:0000313" key="2">
    <source>
        <dbReference type="Proteomes" id="UP000575898"/>
    </source>
</evidence>
<name>A0A840MHE9_9PROT</name>
<comment type="caution">
    <text evidence="1">The sequence shown here is derived from an EMBL/GenBank/DDBJ whole genome shotgun (WGS) entry which is preliminary data.</text>
</comment>
<accession>A0A840MHE9</accession>
<organism evidence="1 2">
    <name type="scientific">Chitinivorax tropicus</name>
    <dbReference type="NCBI Taxonomy" id="714531"/>
    <lineage>
        <taxon>Bacteria</taxon>
        <taxon>Pseudomonadati</taxon>
        <taxon>Pseudomonadota</taxon>
        <taxon>Betaproteobacteria</taxon>
        <taxon>Chitinivorax</taxon>
    </lineage>
</organism>
<protein>
    <submittedName>
        <fullName evidence="1">Uncharacterized protein</fullName>
    </submittedName>
</protein>
<dbReference type="Gene3D" id="6.20.450.20">
    <property type="match status" value="1"/>
</dbReference>
<dbReference type="RefSeq" id="WP_184036173.1">
    <property type="nucleotide sequence ID" value="NZ_JACHHY010000005.1"/>
</dbReference>
<evidence type="ECO:0000313" key="1">
    <source>
        <dbReference type="EMBL" id="MBB5017810.1"/>
    </source>
</evidence>
<dbReference type="Proteomes" id="UP000575898">
    <property type="component" value="Unassembled WGS sequence"/>
</dbReference>
<keyword evidence="2" id="KW-1185">Reference proteome</keyword>
<dbReference type="AlphaFoldDB" id="A0A840MHE9"/>
<sequence>MRKDERQQYDAWFREQVARGLVEADAPATVWVTQEEAKASWAERRAKLLARIEVESRSSSGGGC</sequence>
<dbReference type="EMBL" id="JACHHY010000005">
    <property type="protein sequence ID" value="MBB5017810.1"/>
    <property type="molecule type" value="Genomic_DNA"/>
</dbReference>